<name>A0A5M8RG56_9BACI</name>
<dbReference type="EMBL" id="QSND01000005">
    <property type="protein sequence ID" value="KAA6447585.1"/>
    <property type="molecule type" value="Genomic_DNA"/>
</dbReference>
<feature type="compositionally biased region" description="Basic and acidic residues" evidence="1">
    <location>
        <begin position="38"/>
        <end position="65"/>
    </location>
</feature>
<sequence length="65" mass="7533">MYKVIVPFRDKATKKRYEKGDTFSSDNAERIAFLIEQGRLEQPTKETPKQEETKKAPSKSKKGDK</sequence>
<evidence type="ECO:0000256" key="1">
    <source>
        <dbReference type="SAM" id="MobiDB-lite"/>
    </source>
</evidence>
<dbReference type="Proteomes" id="UP000324326">
    <property type="component" value="Unassembled WGS sequence"/>
</dbReference>
<gene>
    <name evidence="2" type="ORF">DX927_20125</name>
</gene>
<protein>
    <submittedName>
        <fullName evidence="2">Uncharacterized protein</fullName>
    </submittedName>
</protein>
<feature type="region of interest" description="Disordered" evidence="1">
    <location>
        <begin position="35"/>
        <end position="65"/>
    </location>
</feature>
<accession>A0A5M8RG56</accession>
<organism evidence="2 3">
    <name type="scientific">Bacillus swezeyi</name>
    <dbReference type="NCBI Taxonomy" id="1925020"/>
    <lineage>
        <taxon>Bacteria</taxon>
        <taxon>Bacillati</taxon>
        <taxon>Bacillota</taxon>
        <taxon>Bacilli</taxon>
        <taxon>Bacillales</taxon>
        <taxon>Bacillaceae</taxon>
        <taxon>Bacillus</taxon>
    </lineage>
</organism>
<dbReference type="AlphaFoldDB" id="A0A5M8RG56"/>
<proteinExistence type="predicted"/>
<dbReference type="RefSeq" id="WP_148958309.1">
    <property type="nucleotide sequence ID" value="NZ_QSND01000005.1"/>
</dbReference>
<evidence type="ECO:0000313" key="2">
    <source>
        <dbReference type="EMBL" id="KAA6447585.1"/>
    </source>
</evidence>
<reference evidence="2 3" key="1">
    <citation type="submission" date="2018-08" db="EMBL/GenBank/DDBJ databases">
        <title>Bacillus phenotypic plasticity.</title>
        <authorList>
            <person name="Hurtado E."/>
        </authorList>
    </citation>
    <scope>NUCLEOTIDE SEQUENCE [LARGE SCALE GENOMIC DNA]</scope>
    <source>
        <strain evidence="2 3">427</strain>
    </source>
</reference>
<evidence type="ECO:0000313" key="3">
    <source>
        <dbReference type="Proteomes" id="UP000324326"/>
    </source>
</evidence>
<comment type="caution">
    <text evidence="2">The sequence shown here is derived from an EMBL/GenBank/DDBJ whole genome shotgun (WGS) entry which is preliminary data.</text>
</comment>